<keyword evidence="4 8" id="KW-0597">Phosphoprotein</keyword>
<feature type="coiled-coil region" evidence="9">
    <location>
        <begin position="5"/>
        <end position="59"/>
    </location>
</feature>
<feature type="modified residue" description="4-aspartylphosphate" evidence="8">
    <location>
        <position position="492"/>
    </location>
</feature>
<dbReference type="Gene3D" id="1.10.287.130">
    <property type="match status" value="1"/>
</dbReference>
<evidence type="ECO:0000256" key="2">
    <source>
        <dbReference type="ARBA" id="ARBA00012438"/>
    </source>
</evidence>
<dbReference type="InterPro" id="IPR000014">
    <property type="entry name" value="PAS"/>
</dbReference>
<keyword evidence="9" id="KW-0175">Coiled coil</keyword>
<evidence type="ECO:0000259" key="10">
    <source>
        <dbReference type="PROSITE" id="PS50109"/>
    </source>
</evidence>
<proteinExistence type="predicted"/>
<dbReference type="PRINTS" id="PR00344">
    <property type="entry name" value="BCTRLSENSOR"/>
</dbReference>
<feature type="domain" description="Histidine kinase" evidence="10">
    <location>
        <begin position="203"/>
        <end position="419"/>
    </location>
</feature>
<gene>
    <name evidence="12" type="ORF">SAMN05443529_12085</name>
</gene>
<evidence type="ECO:0000256" key="3">
    <source>
        <dbReference type="ARBA" id="ARBA00018672"/>
    </source>
</evidence>
<dbReference type="Gene3D" id="3.30.565.10">
    <property type="entry name" value="Histidine kinase-like ATPase, C-terminal domain"/>
    <property type="match status" value="1"/>
</dbReference>
<dbReference type="InterPro" id="IPR035965">
    <property type="entry name" value="PAS-like_dom_sf"/>
</dbReference>
<dbReference type="CDD" id="cd00082">
    <property type="entry name" value="HisKA"/>
    <property type="match status" value="1"/>
</dbReference>
<dbReference type="SUPFAM" id="SSF47384">
    <property type="entry name" value="Homodimeric domain of signal transducing histidine kinase"/>
    <property type="match status" value="1"/>
</dbReference>
<keyword evidence="13" id="KW-1185">Reference proteome</keyword>
<dbReference type="PANTHER" id="PTHR43065:SF42">
    <property type="entry name" value="TWO-COMPONENT SENSOR PPRA"/>
    <property type="match status" value="1"/>
</dbReference>
<dbReference type="Pfam" id="PF02518">
    <property type="entry name" value="HATPase_c"/>
    <property type="match status" value="1"/>
</dbReference>
<protein>
    <recommendedName>
        <fullName evidence="3">Stage 0 sporulation protein A homolog</fullName>
        <ecNumber evidence="2">2.7.13.3</ecNumber>
    </recommendedName>
</protein>
<dbReference type="Pfam" id="PF13426">
    <property type="entry name" value="PAS_9"/>
    <property type="match status" value="1"/>
</dbReference>
<organism evidence="12 13">
    <name type="scientific">Desulfosporosinus hippei DSM 8344</name>
    <dbReference type="NCBI Taxonomy" id="1121419"/>
    <lineage>
        <taxon>Bacteria</taxon>
        <taxon>Bacillati</taxon>
        <taxon>Bacillota</taxon>
        <taxon>Clostridia</taxon>
        <taxon>Eubacteriales</taxon>
        <taxon>Desulfitobacteriaceae</taxon>
        <taxon>Desulfosporosinus</taxon>
    </lineage>
</organism>
<dbReference type="SMART" id="SM00388">
    <property type="entry name" value="HisKA"/>
    <property type="match status" value="1"/>
</dbReference>
<evidence type="ECO:0000256" key="7">
    <source>
        <dbReference type="ARBA" id="ARBA00024867"/>
    </source>
</evidence>
<dbReference type="RefSeq" id="WP_092334708.1">
    <property type="nucleotide sequence ID" value="NZ_FNCP01000020.1"/>
</dbReference>
<dbReference type="Pfam" id="PF00072">
    <property type="entry name" value="Response_reg"/>
    <property type="match status" value="1"/>
</dbReference>
<reference evidence="13" key="1">
    <citation type="submission" date="2016-10" db="EMBL/GenBank/DDBJ databases">
        <authorList>
            <person name="Varghese N."/>
            <person name="Submissions S."/>
        </authorList>
    </citation>
    <scope>NUCLEOTIDE SEQUENCE [LARGE SCALE GENOMIC DNA]</scope>
    <source>
        <strain evidence="13">DSM 8344</strain>
    </source>
</reference>
<dbReference type="SMART" id="SM00448">
    <property type="entry name" value="REC"/>
    <property type="match status" value="1"/>
</dbReference>
<dbReference type="PROSITE" id="PS50109">
    <property type="entry name" value="HIS_KIN"/>
    <property type="match status" value="1"/>
</dbReference>
<dbReference type="InterPro" id="IPR011006">
    <property type="entry name" value="CheY-like_superfamily"/>
</dbReference>
<keyword evidence="5" id="KW-0418">Kinase</keyword>
<dbReference type="SMART" id="SM00387">
    <property type="entry name" value="HATPase_c"/>
    <property type="match status" value="1"/>
</dbReference>
<keyword evidence="5" id="KW-0808">Transferase</keyword>
<dbReference type="OrthoDB" id="9784397at2"/>
<dbReference type="AlphaFoldDB" id="A0A1G8FV22"/>
<dbReference type="Gene3D" id="3.30.450.20">
    <property type="entry name" value="PAS domain"/>
    <property type="match status" value="1"/>
</dbReference>
<evidence type="ECO:0000256" key="4">
    <source>
        <dbReference type="ARBA" id="ARBA00022553"/>
    </source>
</evidence>
<evidence type="ECO:0000256" key="6">
    <source>
        <dbReference type="ARBA" id="ARBA00023012"/>
    </source>
</evidence>
<dbReference type="InterPro" id="IPR004358">
    <property type="entry name" value="Sig_transdc_His_kin-like_C"/>
</dbReference>
<dbReference type="SUPFAM" id="SSF55785">
    <property type="entry name" value="PYP-like sensor domain (PAS domain)"/>
    <property type="match status" value="1"/>
</dbReference>
<dbReference type="PROSITE" id="PS50110">
    <property type="entry name" value="RESPONSE_REGULATORY"/>
    <property type="match status" value="1"/>
</dbReference>
<evidence type="ECO:0000256" key="5">
    <source>
        <dbReference type="ARBA" id="ARBA00022777"/>
    </source>
</evidence>
<dbReference type="Gene3D" id="3.40.50.2300">
    <property type="match status" value="1"/>
</dbReference>
<dbReference type="EMBL" id="FNCP01000020">
    <property type="protein sequence ID" value="SDH85910.1"/>
    <property type="molecule type" value="Genomic_DNA"/>
</dbReference>
<dbReference type="InterPro" id="IPR036890">
    <property type="entry name" value="HATPase_C_sf"/>
</dbReference>
<dbReference type="InterPro" id="IPR003661">
    <property type="entry name" value="HisK_dim/P_dom"/>
</dbReference>
<keyword evidence="6" id="KW-0902">Two-component regulatory system</keyword>
<dbReference type="PANTHER" id="PTHR43065">
    <property type="entry name" value="SENSOR HISTIDINE KINASE"/>
    <property type="match status" value="1"/>
</dbReference>
<comment type="function">
    <text evidence="7">May play the central regulatory role in sporulation. It may be an element of the effector pathway responsible for the activation of sporulation genes in response to nutritional stress. Spo0A may act in concert with spo0H (a sigma factor) to control the expression of some genes that are critical to the sporulation process.</text>
</comment>
<evidence type="ECO:0000313" key="13">
    <source>
        <dbReference type="Proteomes" id="UP000198656"/>
    </source>
</evidence>
<comment type="catalytic activity">
    <reaction evidence="1">
        <text>ATP + protein L-histidine = ADP + protein N-phospho-L-histidine.</text>
        <dbReference type="EC" id="2.7.13.3"/>
    </reaction>
</comment>
<dbReference type="STRING" id="1121419.SAMN05443529_12085"/>
<dbReference type="Pfam" id="PF00512">
    <property type="entry name" value="HisKA"/>
    <property type="match status" value="1"/>
</dbReference>
<evidence type="ECO:0000256" key="8">
    <source>
        <dbReference type="PROSITE-ProRule" id="PRU00169"/>
    </source>
</evidence>
<dbReference type="EC" id="2.7.13.3" evidence="2"/>
<dbReference type="Proteomes" id="UP000198656">
    <property type="component" value="Unassembled WGS sequence"/>
</dbReference>
<evidence type="ECO:0000313" key="12">
    <source>
        <dbReference type="EMBL" id="SDH85910.1"/>
    </source>
</evidence>
<evidence type="ECO:0000256" key="1">
    <source>
        <dbReference type="ARBA" id="ARBA00000085"/>
    </source>
</evidence>
<dbReference type="GO" id="GO:0000155">
    <property type="term" value="F:phosphorelay sensor kinase activity"/>
    <property type="evidence" value="ECO:0007669"/>
    <property type="project" value="InterPro"/>
</dbReference>
<sequence length="562" mass="62672">MDGVKLRQEAEAEALRNQKNRAIENTSADGLREKMELEVHQIELSMQNEELQRVGLENELSRDKYRKLYDFAPVGFFTCGINGLILEVNRTGAALFEVEKDQLLGKDFTSFVVAEHQQIFSLYCKSLWQMQIKTKQECELNLRKNDGTVFCALVEGIAEKEQENEEKNTLCFLAVKDITERKKNEEDKFSYQRMESLGILAGGIAHDFNNLLTVILGNISLFKMRSLKQEKNLDLLEEAEKACRQSTDLTLQLLTFAKGGKPLKEVISIVPLLNDTVIFAMRGSNVRHELELSDDLWMVEVDGGHIRQVVNNLVINAQQAMPNGGTVSLRCENKYLTEEEGLPLNVGPYLKITVEDHGVGIHKDQVNKIFDPYFTTKAQGNGLGLATSYSIVKRHNGHIKVESELGQGTAVSVYLPAIPGTALSEKMAIEPFFFGQGKILVMDDQASIREVIGGMLTQLGCEPAFAVDGEEAILLYREASERGEPYDAVIFDLTVPGGAGGRQALEEIIKINPQVKAITSSGYCNDAIMTDFKKYGFKAALPKPFCLEELSRVLRNTVMDSV</sequence>
<dbReference type="CDD" id="cd00130">
    <property type="entry name" value="PAS"/>
    <property type="match status" value="1"/>
</dbReference>
<dbReference type="InterPro" id="IPR036097">
    <property type="entry name" value="HisK_dim/P_sf"/>
</dbReference>
<evidence type="ECO:0000256" key="9">
    <source>
        <dbReference type="SAM" id="Coils"/>
    </source>
</evidence>
<evidence type="ECO:0000259" key="11">
    <source>
        <dbReference type="PROSITE" id="PS50110"/>
    </source>
</evidence>
<dbReference type="NCBIfam" id="TIGR00229">
    <property type="entry name" value="sensory_box"/>
    <property type="match status" value="1"/>
</dbReference>
<feature type="domain" description="Response regulatory" evidence="11">
    <location>
        <begin position="438"/>
        <end position="558"/>
    </location>
</feature>
<dbReference type="SUPFAM" id="SSF52172">
    <property type="entry name" value="CheY-like"/>
    <property type="match status" value="1"/>
</dbReference>
<dbReference type="InterPro" id="IPR001789">
    <property type="entry name" value="Sig_transdc_resp-reg_receiver"/>
</dbReference>
<accession>A0A1G8FV22</accession>
<dbReference type="InterPro" id="IPR003594">
    <property type="entry name" value="HATPase_dom"/>
</dbReference>
<name>A0A1G8FV22_9FIRM</name>
<dbReference type="InterPro" id="IPR005467">
    <property type="entry name" value="His_kinase_dom"/>
</dbReference>
<dbReference type="SUPFAM" id="SSF55874">
    <property type="entry name" value="ATPase domain of HSP90 chaperone/DNA topoisomerase II/histidine kinase"/>
    <property type="match status" value="1"/>
</dbReference>